<accession>A0A645EIE2</accession>
<sequence length="125" mass="13914">MFKDHIQRCQLRVDCHAQVGGGQITLFLHHVRDHKFQQLKGQMAAEEQVGQLLAHHILTQLPGLFGLIAEGIFQPFHALGLDGLVAYLCLKGDRINDAAVIQLLAHAHPYAWSHNGILSECQHQA</sequence>
<dbReference type="AlphaFoldDB" id="A0A645EIE2"/>
<reference evidence="1" key="1">
    <citation type="submission" date="2019-08" db="EMBL/GenBank/DDBJ databases">
        <authorList>
            <person name="Kucharzyk K."/>
            <person name="Murdoch R.W."/>
            <person name="Higgins S."/>
            <person name="Loffler F."/>
        </authorList>
    </citation>
    <scope>NUCLEOTIDE SEQUENCE</scope>
</reference>
<name>A0A645EIE2_9ZZZZ</name>
<gene>
    <name evidence="1" type="ORF">SDC9_148736</name>
</gene>
<evidence type="ECO:0000313" key="1">
    <source>
        <dbReference type="EMBL" id="MPN01527.1"/>
    </source>
</evidence>
<protein>
    <submittedName>
        <fullName evidence="1">Uncharacterized protein</fullName>
    </submittedName>
</protein>
<comment type="caution">
    <text evidence="1">The sequence shown here is derived from an EMBL/GenBank/DDBJ whole genome shotgun (WGS) entry which is preliminary data.</text>
</comment>
<proteinExistence type="predicted"/>
<dbReference type="EMBL" id="VSSQ01047520">
    <property type="protein sequence ID" value="MPN01527.1"/>
    <property type="molecule type" value="Genomic_DNA"/>
</dbReference>
<organism evidence="1">
    <name type="scientific">bioreactor metagenome</name>
    <dbReference type="NCBI Taxonomy" id="1076179"/>
    <lineage>
        <taxon>unclassified sequences</taxon>
        <taxon>metagenomes</taxon>
        <taxon>ecological metagenomes</taxon>
    </lineage>
</organism>